<dbReference type="Proteomes" id="UP000647416">
    <property type="component" value="Unassembled WGS sequence"/>
</dbReference>
<organism evidence="1 2">
    <name type="scientific">Qingrenia yutianensis</name>
    <dbReference type="NCBI Taxonomy" id="2763676"/>
    <lineage>
        <taxon>Bacteria</taxon>
        <taxon>Bacillati</taxon>
        <taxon>Bacillota</taxon>
        <taxon>Clostridia</taxon>
        <taxon>Eubacteriales</taxon>
        <taxon>Oscillospiraceae</taxon>
        <taxon>Qingrenia</taxon>
    </lineage>
</organism>
<proteinExistence type="predicted"/>
<dbReference type="EMBL" id="JACRTE010000019">
    <property type="protein sequence ID" value="MBC8597265.1"/>
    <property type="molecule type" value="Genomic_DNA"/>
</dbReference>
<dbReference type="AlphaFoldDB" id="A0A926FFI0"/>
<evidence type="ECO:0000313" key="2">
    <source>
        <dbReference type="Proteomes" id="UP000647416"/>
    </source>
</evidence>
<evidence type="ECO:0000313" key="1">
    <source>
        <dbReference type="EMBL" id="MBC8597265.1"/>
    </source>
</evidence>
<comment type="caution">
    <text evidence="1">The sequence shown here is derived from an EMBL/GenBank/DDBJ whole genome shotgun (WGS) entry which is preliminary data.</text>
</comment>
<reference evidence="1" key="1">
    <citation type="submission" date="2020-08" db="EMBL/GenBank/DDBJ databases">
        <title>Genome public.</title>
        <authorList>
            <person name="Liu C."/>
            <person name="Sun Q."/>
        </authorList>
    </citation>
    <scope>NUCLEOTIDE SEQUENCE</scope>
    <source>
        <strain evidence="1">NSJ-50</strain>
    </source>
</reference>
<accession>A0A926FFI0</accession>
<keyword evidence="2" id="KW-1185">Reference proteome</keyword>
<dbReference type="RefSeq" id="WP_262432578.1">
    <property type="nucleotide sequence ID" value="NZ_JACRTE010000019.1"/>
</dbReference>
<name>A0A926FFI0_9FIRM</name>
<sequence length="123" mass="14199">MGNRCKYAPDSEIPSKTMVVIITDGYKNASREFGLNKVKQMIENQKEKYNWEFLFMGANIDAVQTAGIFGINADRAVTYQPDSVETRTNFDAVSETVACMRAERLIDRSWKDRIENYMKKKQK</sequence>
<evidence type="ECO:0008006" key="3">
    <source>
        <dbReference type="Google" id="ProtNLM"/>
    </source>
</evidence>
<gene>
    <name evidence="1" type="ORF">H8706_10375</name>
</gene>
<protein>
    <recommendedName>
        <fullName evidence="3">VWFA domain-containing protein</fullName>
    </recommendedName>
</protein>